<dbReference type="EMBL" id="CP060016">
    <property type="protein sequence ID" value="UNC02121.1"/>
    <property type="molecule type" value="Genomic_DNA"/>
</dbReference>
<accession>A0AAX3A389</accession>
<reference evidence="1 3" key="1">
    <citation type="journal article" date="2019" name="Emerg. Microbes Infect.">
        <title>Comprehensive subspecies identification of 175 nontuberculous mycobacteria species based on 7547 genomic profiles.</title>
        <authorList>
            <person name="Matsumoto Y."/>
            <person name="Kinjo T."/>
            <person name="Motooka D."/>
            <person name="Nabeya D."/>
            <person name="Jung N."/>
            <person name="Uechi K."/>
            <person name="Horii T."/>
            <person name="Iida T."/>
            <person name="Fujita J."/>
            <person name="Nakamura S."/>
        </authorList>
    </citation>
    <scope>NUCLEOTIDE SEQUENCE [LARGE SCALE GENOMIC DNA]</scope>
    <source>
        <strain evidence="1 3">JCM 15653</strain>
    </source>
</reference>
<gene>
    <name evidence="2" type="ORF">H5U98_12505</name>
    <name evidence="1" type="ORF">MBOE_37320</name>
</gene>
<keyword evidence="3" id="KW-1185">Reference proteome</keyword>
<reference evidence="1" key="2">
    <citation type="submission" date="2020-02" db="EMBL/GenBank/DDBJ databases">
        <authorList>
            <person name="Matsumoto Y."/>
            <person name="Kinjo T."/>
            <person name="Motooka D."/>
            <person name="Nabeya D."/>
            <person name="Jung N."/>
            <person name="Uechi K."/>
            <person name="Horii T."/>
            <person name="Iida T."/>
            <person name="Fujita J."/>
            <person name="Nakamura S."/>
        </authorList>
    </citation>
    <scope>NUCLEOTIDE SEQUENCE</scope>
    <source>
        <strain evidence="1">JCM 15653</strain>
    </source>
</reference>
<dbReference type="Proteomes" id="UP001162885">
    <property type="component" value="Chromosome"/>
</dbReference>
<dbReference type="Proteomes" id="UP000466683">
    <property type="component" value="Chromosome"/>
</dbReference>
<dbReference type="AlphaFoldDB" id="A0AAX3A389"/>
<evidence type="ECO:0000313" key="3">
    <source>
        <dbReference type="Proteomes" id="UP000466683"/>
    </source>
</evidence>
<organism evidence="2 4">
    <name type="scientific">Mycolicibacterium boenickei</name>
    <dbReference type="NCBI Taxonomy" id="146017"/>
    <lineage>
        <taxon>Bacteria</taxon>
        <taxon>Bacillati</taxon>
        <taxon>Actinomycetota</taxon>
        <taxon>Actinomycetes</taxon>
        <taxon>Mycobacteriales</taxon>
        <taxon>Mycobacteriaceae</taxon>
        <taxon>Mycolicibacterium</taxon>
    </lineage>
</organism>
<sequence length="54" mass="5461">MSTANEMLPPQATPIDRTPAGAAAFTNQAGVGASFDFPWEQVATTGIGILGGLL</sequence>
<evidence type="ECO:0000313" key="4">
    <source>
        <dbReference type="Proteomes" id="UP001162885"/>
    </source>
</evidence>
<proteinExistence type="predicted"/>
<evidence type="ECO:0000313" key="1">
    <source>
        <dbReference type="EMBL" id="BBX92083.1"/>
    </source>
</evidence>
<dbReference type="EMBL" id="AP022579">
    <property type="protein sequence ID" value="BBX92083.1"/>
    <property type="molecule type" value="Genomic_DNA"/>
</dbReference>
<protein>
    <submittedName>
        <fullName evidence="2">Uncharacterized protein</fullName>
    </submittedName>
</protein>
<name>A0AAX3A389_9MYCO</name>
<reference evidence="2 4" key="3">
    <citation type="journal article" date="2022" name="BMC Genomics">
        <title>Comparative genome analysis of mycobacteria focusing on tRNA and non-coding RNA.</title>
        <authorList>
            <person name="Behra P.R.K."/>
            <person name="Pettersson B.M.F."/>
            <person name="Ramesh M."/>
            <person name="Das S."/>
            <person name="Dasgupta S."/>
            <person name="Kirsebom L.A."/>
        </authorList>
    </citation>
    <scope>NUCLEOTIDE SEQUENCE [LARGE SCALE GENOMIC DNA]</scope>
    <source>
        <strain evidence="2 4">DSM 44677</strain>
    </source>
</reference>
<dbReference type="RefSeq" id="WP_162563957.1">
    <property type="nucleotide sequence ID" value="NZ_AP022579.1"/>
</dbReference>
<evidence type="ECO:0000313" key="2">
    <source>
        <dbReference type="EMBL" id="UNC02121.1"/>
    </source>
</evidence>